<dbReference type="InterPro" id="IPR002611">
    <property type="entry name" value="IstB_ATP-bd"/>
</dbReference>
<protein>
    <submittedName>
        <fullName evidence="2">ATP-binding protein</fullName>
    </submittedName>
</protein>
<dbReference type="InterPro" id="IPR003593">
    <property type="entry name" value="AAA+_ATPase"/>
</dbReference>
<dbReference type="PANTHER" id="PTHR30050">
    <property type="entry name" value="CHROMOSOMAL REPLICATION INITIATOR PROTEIN DNAA"/>
    <property type="match status" value="1"/>
</dbReference>
<dbReference type="Proteomes" id="UP000776252">
    <property type="component" value="Unassembled WGS sequence"/>
</dbReference>
<accession>A0ABS6BQ86</accession>
<keyword evidence="3" id="KW-1185">Reference proteome</keyword>
<gene>
    <name evidence="2" type="ORF">KPL37_04100</name>
</gene>
<comment type="caution">
    <text evidence="2">The sequence shown here is derived from an EMBL/GenBank/DDBJ whole genome shotgun (WGS) entry which is preliminary data.</text>
</comment>
<evidence type="ECO:0000259" key="1">
    <source>
        <dbReference type="SMART" id="SM00382"/>
    </source>
</evidence>
<dbReference type="NCBIfam" id="NF005304">
    <property type="entry name" value="PRK06835.1"/>
    <property type="match status" value="1"/>
</dbReference>
<dbReference type="PANTHER" id="PTHR30050:SF4">
    <property type="entry name" value="ATP-BINDING PROTEIN RV3427C IN INSERTION SEQUENCE-RELATED"/>
    <property type="match status" value="1"/>
</dbReference>
<sequence>MIKGYQTKILGMYDEIRQKEESDYRNRKIHIEKTHPEIIEIDRKIGRLCIELSISALKSIDNREGYLHNLKEKIMDLRVKKSELLVSNGFDMEYLNLHYRCNKCRDTGFIGNTKCSCFKQKVVDVYYTGSELKNMLKTHNFDNFKLDYYPSRKSELQSESPKKNMEKILSKSMNFLKNFHTSDENLLFYGSSGTGKTFLSHCITKELIDKGSFVVYRTAEELIRALKDIRFNNNSSLEELLIDCDLLIIDDLGTEQLSDFNKAEMFNLLNTKLLKQKKMLVSTNLTLESLLKTYSERITSRLMGNFTLCKFFGDDIRIKKNLNKSKHY</sequence>
<evidence type="ECO:0000313" key="3">
    <source>
        <dbReference type="Proteomes" id="UP000776252"/>
    </source>
</evidence>
<reference evidence="2 3" key="1">
    <citation type="submission" date="2021-06" db="EMBL/GenBank/DDBJ databases">
        <title>Clostridia strains as spoilage organisms.</title>
        <authorList>
            <person name="Wambui J."/>
            <person name="Stephan R."/>
            <person name="Stevens M.J.A."/>
        </authorList>
    </citation>
    <scope>NUCLEOTIDE SEQUENCE [LARGE SCALE GENOMIC DNA]</scope>
    <source>
        <strain evidence="2 3">DSM 14204</strain>
    </source>
</reference>
<proteinExistence type="predicted"/>
<dbReference type="Pfam" id="PF01695">
    <property type="entry name" value="IstB_IS21"/>
    <property type="match status" value="1"/>
</dbReference>
<dbReference type="EMBL" id="JAHLDV010000005">
    <property type="protein sequence ID" value="MBU3158947.1"/>
    <property type="molecule type" value="Genomic_DNA"/>
</dbReference>
<organism evidence="2 3">
    <name type="scientific">Clostridium frigoris</name>
    <dbReference type="NCBI Taxonomy" id="205327"/>
    <lineage>
        <taxon>Bacteria</taxon>
        <taxon>Bacillati</taxon>
        <taxon>Bacillota</taxon>
        <taxon>Clostridia</taxon>
        <taxon>Eubacteriales</taxon>
        <taxon>Clostridiaceae</taxon>
        <taxon>Clostridium</taxon>
    </lineage>
</organism>
<evidence type="ECO:0000313" key="2">
    <source>
        <dbReference type="EMBL" id="MBU3158947.1"/>
    </source>
</evidence>
<dbReference type="SMART" id="SM00382">
    <property type="entry name" value="AAA"/>
    <property type="match status" value="1"/>
</dbReference>
<name>A0ABS6BQ86_9CLOT</name>
<feature type="domain" description="AAA+ ATPase" evidence="1">
    <location>
        <begin position="182"/>
        <end position="307"/>
    </location>
</feature>
<dbReference type="CDD" id="cd00009">
    <property type="entry name" value="AAA"/>
    <property type="match status" value="1"/>
</dbReference>
<dbReference type="GO" id="GO:0005524">
    <property type="term" value="F:ATP binding"/>
    <property type="evidence" value="ECO:0007669"/>
    <property type="project" value="UniProtKB-KW"/>
</dbReference>
<keyword evidence="2" id="KW-0067">ATP-binding</keyword>
<dbReference type="RefSeq" id="WP_216146151.1">
    <property type="nucleotide sequence ID" value="NZ_JAHLDV010000005.1"/>
</dbReference>
<keyword evidence="2" id="KW-0547">Nucleotide-binding</keyword>